<dbReference type="PANTHER" id="PTHR30558:SF3">
    <property type="entry name" value="BIOPOLYMER TRANSPORT PROTEIN EXBD-RELATED"/>
    <property type="match status" value="1"/>
</dbReference>
<evidence type="ECO:0000256" key="5">
    <source>
        <dbReference type="ARBA" id="ARBA00022989"/>
    </source>
</evidence>
<comment type="subcellular location">
    <subcellularLocation>
        <location evidence="1">Cell membrane</location>
        <topology evidence="1">Single-pass membrane protein</topology>
    </subcellularLocation>
    <subcellularLocation>
        <location evidence="7">Cell membrane</location>
        <topology evidence="7">Single-pass type II membrane protein</topology>
    </subcellularLocation>
</comment>
<dbReference type="RefSeq" id="WP_145377482.1">
    <property type="nucleotide sequence ID" value="NZ_CP036270.1"/>
</dbReference>
<keyword evidence="7" id="KW-0813">Transport</keyword>
<gene>
    <name evidence="9" type="primary">exbD_1</name>
    <name evidence="9" type="ORF">Mal52_36020</name>
</gene>
<evidence type="ECO:0000256" key="6">
    <source>
        <dbReference type="ARBA" id="ARBA00023136"/>
    </source>
</evidence>
<dbReference type="Pfam" id="PF02472">
    <property type="entry name" value="ExbD"/>
    <property type="match status" value="1"/>
</dbReference>
<dbReference type="EMBL" id="CP036276">
    <property type="protein sequence ID" value="QDU45114.1"/>
    <property type="molecule type" value="Genomic_DNA"/>
</dbReference>
<keyword evidence="3" id="KW-1003">Cell membrane</keyword>
<comment type="similarity">
    <text evidence="2 7">Belongs to the ExbD/TolR family.</text>
</comment>
<evidence type="ECO:0000256" key="8">
    <source>
        <dbReference type="SAM" id="Phobius"/>
    </source>
</evidence>
<feature type="transmembrane region" description="Helical" evidence="8">
    <location>
        <begin position="12"/>
        <end position="31"/>
    </location>
</feature>
<dbReference type="GO" id="GO:0005886">
    <property type="term" value="C:plasma membrane"/>
    <property type="evidence" value="ECO:0007669"/>
    <property type="project" value="UniProtKB-SubCell"/>
</dbReference>
<evidence type="ECO:0000256" key="1">
    <source>
        <dbReference type="ARBA" id="ARBA00004162"/>
    </source>
</evidence>
<evidence type="ECO:0000313" key="10">
    <source>
        <dbReference type="Proteomes" id="UP000319383"/>
    </source>
</evidence>
<dbReference type="InterPro" id="IPR003400">
    <property type="entry name" value="ExbD"/>
</dbReference>
<dbReference type="Gene3D" id="3.30.420.270">
    <property type="match status" value="1"/>
</dbReference>
<keyword evidence="10" id="KW-1185">Reference proteome</keyword>
<accession>A0A517ZRL5</accession>
<sequence>MPLKVREHEEPTLNLTPMIDVVFLLIIFFMVGARFTELEREFDINLPTVSEARPLTNPPDRIEVNVFRNGRIKVAGQFLTIDELNVRLQQAQQRYADQAVMIRADGSNAYQQVIDVLSVCEQAQIKHFTLAARVEGEEPQ</sequence>
<dbReference type="GO" id="GO:0015031">
    <property type="term" value="P:protein transport"/>
    <property type="evidence" value="ECO:0007669"/>
    <property type="project" value="UniProtKB-KW"/>
</dbReference>
<name>A0A517ZRL5_9PLAN</name>
<protein>
    <submittedName>
        <fullName evidence="9">Biopolymer transport protein ExbD</fullName>
    </submittedName>
</protein>
<dbReference type="GO" id="GO:0022857">
    <property type="term" value="F:transmembrane transporter activity"/>
    <property type="evidence" value="ECO:0007669"/>
    <property type="project" value="InterPro"/>
</dbReference>
<evidence type="ECO:0000256" key="2">
    <source>
        <dbReference type="ARBA" id="ARBA00005811"/>
    </source>
</evidence>
<dbReference type="OrthoDB" id="9793581at2"/>
<dbReference type="AlphaFoldDB" id="A0A517ZRL5"/>
<organism evidence="9 10">
    <name type="scientific">Symmachiella dynata</name>
    <dbReference type="NCBI Taxonomy" id="2527995"/>
    <lineage>
        <taxon>Bacteria</taxon>
        <taxon>Pseudomonadati</taxon>
        <taxon>Planctomycetota</taxon>
        <taxon>Planctomycetia</taxon>
        <taxon>Planctomycetales</taxon>
        <taxon>Planctomycetaceae</taxon>
        <taxon>Symmachiella</taxon>
    </lineage>
</organism>
<dbReference type="PANTHER" id="PTHR30558">
    <property type="entry name" value="EXBD MEMBRANE COMPONENT OF PMF-DRIVEN MACROMOLECULE IMPORT SYSTEM"/>
    <property type="match status" value="1"/>
</dbReference>
<proteinExistence type="inferred from homology"/>
<evidence type="ECO:0000256" key="7">
    <source>
        <dbReference type="RuleBase" id="RU003879"/>
    </source>
</evidence>
<keyword evidence="5 8" id="KW-1133">Transmembrane helix</keyword>
<evidence type="ECO:0000313" key="9">
    <source>
        <dbReference type="EMBL" id="QDU45114.1"/>
    </source>
</evidence>
<keyword evidence="6 8" id="KW-0472">Membrane</keyword>
<dbReference type="Proteomes" id="UP000319383">
    <property type="component" value="Chromosome"/>
</dbReference>
<reference evidence="9 10" key="1">
    <citation type="submission" date="2019-02" db="EMBL/GenBank/DDBJ databases">
        <title>Deep-cultivation of Planctomycetes and their phenomic and genomic characterization uncovers novel biology.</title>
        <authorList>
            <person name="Wiegand S."/>
            <person name="Jogler M."/>
            <person name="Boedeker C."/>
            <person name="Pinto D."/>
            <person name="Vollmers J."/>
            <person name="Rivas-Marin E."/>
            <person name="Kohn T."/>
            <person name="Peeters S.H."/>
            <person name="Heuer A."/>
            <person name="Rast P."/>
            <person name="Oberbeckmann S."/>
            <person name="Bunk B."/>
            <person name="Jeske O."/>
            <person name="Meyerdierks A."/>
            <person name="Storesund J.E."/>
            <person name="Kallscheuer N."/>
            <person name="Luecker S."/>
            <person name="Lage O.M."/>
            <person name="Pohl T."/>
            <person name="Merkel B.J."/>
            <person name="Hornburger P."/>
            <person name="Mueller R.-W."/>
            <person name="Bruemmer F."/>
            <person name="Labrenz M."/>
            <person name="Spormann A.M."/>
            <person name="Op den Camp H."/>
            <person name="Overmann J."/>
            <person name="Amann R."/>
            <person name="Jetten M.S.M."/>
            <person name="Mascher T."/>
            <person name="Medema M.H."/>
            <person name="Devos D.P."/>
            <person name="Kaster A.-K."/>
            <person name="Ovreas L."/>
            <person name="Rohde M."/>
            <person name="Galperin M.Y."/>
            <person name="Jogler C."/>
        </authorList>
    </citation>
    <scope>NUCLEOTIDE SEQUENCE [LARGE SCALE GENOMIC DNA]</scope>
    <source>
        <strain evidence="9 10">Mal52</strain>
    </source>
</reference>
<evidence type="ECO:0000256" key="3">
    <source>
        <dbReference type="ARBA" id="ARBA00022475"/>
    </source>
</evidence>
<evidence type="ECO:0000256" key="4">
    <source>
        <dbReference type="ARBA" id="ARBA00022692"/>
    </source>
</evidence>
<dbReference type="KEGG" id="sdyn:Mal52_36020"/>
<keyword evidence="7" id="KW-0653">Protein transport</keyword>
<keyword evidence="4 7" id="KW-0812">Transmembrane</keyword>